<keyword evidence="3" id="KW-1185">Reference proteome</keyword>
<evidence type="ECO:0000256" key="1">
    <source>
        <dbReference type="PROSITE-ProRule" id="PRU00339"/>
    </source>
</evidence>
<name>A0AA38UEK1_9AGAR</name>
<feature type="repeat" description="TPR" evidence="1">
    <location>
        <begin position="41"/>
        <end position="74"/>
    </location>
</feature>
<dbReference type="EMBL" id="MU806183">
    <property type="protein sequence ID" value="KAJ3838426.1"/>
    <property type="molecule type" value="Genomic_DNA"/>
</dbReference>
<dbReference type="InterPro" id="IPR019734">
    <property type="entry name" value="TPR_rpt"/>
</dbReference>
<keyword evidence="1" id="KW-0802">TPR repeat</keyword>
<dbReference type="PROSITE" id="PS50005">
    <property type="entry name" value="TPR"/>
    <property type="match status" value="1"/>
</dbReference>
<evidence type="ECO:0008006" key="4">
    <source>
        <dbReference type="Google" id="ProtNLM"/>
    </source>
</evidence>
<comment type="caution">
    <text evidence="2">The sequence shown here is derived from an EMBL/GenBank/DDBJ whole genome shotgun (WGS) entry which is preliminary data.</text>
</comment>
<protein>
    <recommendedName>
        <fullName evidence="4">NADPH oxidase regulator NoxR</fullName>
    </recommendedName>
</protein>
<dbReference type="PANTHER" id="PTHR15175:SF0">
    <property type="entry name" value="SH3 DOMAIN-CONTAINING PROTEIN C23A1.17"/>
    <property type="match status" value="1"/>
</dbReference>
<sequence length="191" mass="21663">MVLPSSRTQKDLDTWDAALKAYDSEDFDAALSIFEQMFDDPKALMNLGLIHMYQGNFGLAISKFVDAVRLDRSLAVGYFQRGVCHYKLKAMDKALQDFSDAEFMMRGNDIVDYEELGLHFQLRADKILLNKGLALIEIGRKYEGMNLLLQFGTTNAKPELYSMVRSDFLVRFSSPKIASQKAFGILVSYCL</sequence>
<dbReference type="SUPFAM" id="SSF48452">
    <property type="entry name" value="TPR-like"/>
    <property type="match status" value="1"/>
</dbReference>
<dbReference type="Proteomes" id="UP001163846">
    <property type="component" value="Unassembled WGS sequence"/>
</dbReference>
<dbReference type="InterPro" id="IPR011990">
    <property type="entry name" value="TPR-like_helical_dom_sf"/>
</dbReference>
<evidence type="ECO:0000313" key="3">
    <source>
        <dbReference type="Proteomes" id="UP001163846"/>
    </source>
</evidence>
<dbReference type="SMART" id="SM00028">
    <property type="entry name" value="TPR"/>
    <property type="match status" value="2"/>
</dbReference>
<dbReference type="Gene3D" id="1.25.40.10">
    <property type="entry name" value="Tetratricopeptide repeat domain"/>
    <property type="match status" value="1"/>
</dbReference>
<dbReference type="InterPro" id="IPR051864">
    <property type="entry name" value="NCF2_NOXA1"/>
</dbReference>
<dbReference type="PANTHER" id="PTHR15175">
    <property type="entry name" value="NEUTROPHIL CYTOSOLIC FACTOR 2, NEUTROPHIL NADPH OXIDASE FACTOR 2"/>
    <property type="match status" value="1"/>
</dbReference>
<dbReference type="AlphaFoldDB" id="A0AA38UEK1"/>
<accession>A0AA38UEK1</accession>
<organism evidence="2 3">
    <name type="scientific">Lentinula raphanica</name>
    <dbReference type="NCBI Taxonomy" id="153919"/>
    <lineage>
        <taxon>Eukaryota</taxon>
        <taxon>Fungi</taxon>
        <taxon>Dikarya</taxon>
        <taxon>Basidiomycota</taxon>
        <taxon>Agaricomycotina</taxon>
        <taxon>Agaricomycetes</taxon>
        <taxon>Agaricomycetidae</taxon>
        <taxon>Agaricales</taxon>
        <taxon>Marasmiineae</taxon>
        <taxon>Omphalotaceae</taxon>
        <taxon>Lentinula</taxon>
    </lineage>
</organism>
<evidence type="ECO:0000313" key="2">
    <source>
        <dbReference type="EMBL" id="KAJ3838426.1"/>
    </source>
</evidence>
<gene>
    <name evidence="2" type="ORF">F5878DRAFT_537567</name>
</gene>
<reference evidence="2" key="1">
    <citation type="submission" date="2022-08" db="EMBL/GenBank/DDBJ databases">
        <authorList>
            <consortium name="DOE Joint Genome Institute"/>
            <person name="Min B."/>
            <person name="Riley R."/>
            <person name="Sierra-Patev S."/>
            <person name="Naranjo-Ortiz M."/>
            <person name="Looney B."/>
            <person name="Konkel Z."/>
            <person name="Slot J.C."/>
            <person name="Sakamoto Y."/>
            <person name="Steenwyk J.L."/>
            <person name="Rokas A."/>
            <person name="Carro J."/>
            <person name="Camarero S."/>
            <person name="Ferreira P."/>
            <person name="Molpeceres G."/>
            <person name="Ruiz-Duenas F.J."/>
            <person name="Serrano A."/>
            <person name="Henrissat B."/>
            <person name="Drula E."/>
            <person name="Hughes K.W."/>
            <person name="Mata J.L."/>
            <person name="Ishikawa N.K."/>
            <person name="Vargas-Isla R."/>
            <person name="Ushijima S."/>
            <person name="Smith C.A."/>
            <person name="Ahrendt S."/>
            <person name="Andreopoulos W."/>
            <person name="He G."/>
            <person name="Labutti K."/>
            <person name="Lipzen A."/>
            <person name="Ng V."/>
            <person name="Sandor L."/>
            <person name="Barry K."/>
            <person name="Martinez A.T."/>
            <person name="Xiao Y."/>
            <person name="Gibbons J.G."/>
            <person name="Terashima K."/>
            <person name="Hibbett D.S."/>
            <person name="Grigoriev I.V."/>
        </authorList>
    </citation>
    <scope>NUCLEOTIDE SEQUENCE</scope>
    <source>
        <strain evidence="2">TFB9207</strain>
    </source>
</reference>
<dbReference type="Pfam" id="PF13432">
    <property type="entry name" value="TPR_16"/>
    <property type="match status" value="1"/>
</dbReference>
<proteinExistence type="predicted"/>